<sequence>MNLDRTDALASILEKGKYNLHVRVYRNQSLSIHSLMINLIIPIIAPQTTLKAIDRSI</sequence>
<evidence type="ECO:0000313" key="2">
    <source>
        <dbReference type="Proteomes" id="UP000654482"/>
    </source>
</evidence>
<protein>
    <submittedName>
        <fullName evidence="1">Uncharacterized protein</fullName>
    </submittedName>
</protein>
<dbReference type="RefSeq" id="WP_194031826.1">
    <property type="nucleotide sequence ID" value="NZ_JADEWZ010000058.1"/>
</dbReference>
<reference evidence="1" key="1">
    <citation type="submission" date="2020-10" db="EMBL/GenBank/DDBJ databases">
        <authorList>
            <person name="Castelo-Branco R."/>
            <person name="Eusebio N."/>
            <person name="Adriana R."/>
            <person name="Vieira A."/>
            <person name="Brugerolle De Fraissinette N."/>
            <person name="Rezende De Castro R."/>
            <person name="Schneider M.P."/>
            <person name="Vasconcelos V."/>
            <person name="Leao P.N."/>
        </authorList>
    </citation>
    <scope>NUCLEOTIDE SEQUENCE</scope>
    <source>
        <strain evidence="1">LEGE 07157</strain>
    </source>
</reference>
<dbReference type="EMBL" id="JADEWZ010000058">
    <property type="protein sequence ID" value="MBE9118733.1"/>
    <property type="molecule type" value="Genomic_DNA"/>
</dbReference>
<organism evidence="1 2">
    <name type="scientific">Lusitaniella coriacea LEGE 07157</name>
    <dbReference type="NCBI Taxonomy" id="945747"/>
    <lineage>
        <taxon>Bacteria</taxon>
        <taxon>Bacillati</taxon>
        <taxon>Cyanobacteriota</taxon>
        <taxon>Cyanophyceae</taxon>
        <taxon>Spirulinales</taxon>
        <taxon>Lusitaniellaceae</taxon>
        <taxon>Lusitaniella</taxon>
    </lineage>
</organism>
<keyword evidence="2" id="KW-1185">Reference proteome</keyword>
<accession>A0A8J7E0B2</accession>
<dbReference type="Proteomes" id="UP000654482">
    <property type="component" value="Unassembled WGS sequence"/>
</dbReference>
<gene>
    <name evidence="1" type="ORF">IQ249_22850</name>
</gene>
<name>A0A8J7E0B2_9CYAN</name>
<dbReference type="AlphaFoldDB" id="A0A8J7E0B2"/>
<proteinExistence type="predicted"/>
<evidence type="ECO:0000313" key="1">
    <source>
        <dbReference type="EMBL" id="MBE9118733.1"/>
    </source>
</evidence>
<comment type="caution">
    <text evidence="1">The sequence shown here is derived from an EMBL/GenBank/DDBJ whole genome shotgun (WGS) entry which is preliminary data.</text>
</comment>